<dbReference type="GeneID" id="54487527"/>
<evidence type="ECO:0000313" key="2">
    <source>
        <dbReference type="Proteomes" id="UP000799437"/>
    </source>
</evidence>
<accession>A0A6A6WGW0</accession>
<dbReference type="OrthoDB" id="10066232at2759"/>
<name>A0A6A6WGW0_9PEZI</name>
<dbReference type="EMBL" id="ML996566">
    <property type="protein sequence ID" value="KAF2762092.1"/>
    <property type="molecule type" value="Genomic_DNA"/>
</dbReference>
<reference evidence="1" key="1">
    <citation type="journal article" date="2020" name="Stud. Mycol.">
        <title>101 Dothideomycetes genomes: a test case for predicting lifestyles and emergence of pathogens.</title>
        <authorList>
            <person name="Haridas S."/>
            <person name="Albert R."/>
            <person name="Binder M."/>
            <person name="Bloem J."/>
            <person name="Labutti K."/>
            <person name="Salamov A."/>
            <person name="Andreopoulos B."/>
            <person name="Baker S."/>
            <person name="Barry K."/>
            <person name="Bills G."/>
            <person name="Bluhm B."/>
            <person name="Cannon C."/>
            <person name="Castanera R."/>
            <person name="Culley D."/>
            <person name="Daum C."/>
            <person name="Ezra D."/>
            <person name="Gonzalez J."/>
            <person name="Henrissat B."/>
            <person name="Kuo A."/>
            <person name="Liang C."/>
            <person name="Lipzen A."/>
            <person name="Lutzoni F."/>
            <person name="Magnuson J."/>
            <person name="Mondo S."/>
            <person name="Nolan M."/>
            <person name="Ohm R."/>
            <person name="Pangilinan J."/>
            <person name="Park H.-J."/>
            <person name="Ramirez L."/>
            <person name="Alfaro M."/>
            <person name="Sun H."/>
            <person name="Tritt A."/>
            <person name="Yoshinaga Y."/>
            <person name="Zwiers L.-H."/>
            <person name="Turgeon B."/>
            <person name="Goodwin S."/>
            <person name="Spatafora J."/>
            <person name="Crous P."/>
            <person name="Grigoriev I."/>
        </authorList>
    </citation>
    <scope>NUCLEOTIDE SEQUENCE</scope>
    <source>
        <strain evidence="1">CBS 121739</strain>
    </source>
</reference>
<gene>
    <name evidence="1" type="ORF">EJ05DRAFT_496964</name>
</gene>
<keyword evidence="2" id="KW-1185">Reference proteome</keyword>
<organism evidence="1 2">
    <name type="scientific">Pseudovirgaria hyperparasitica</name>
    <dbReference type="NCBI Taxonomy" id="470096"/>
    <lineage>
        <taxon>Eukaryota</taxon>
        <taxon>Fungi</taxon>
        <taxon>Dikarya</taxon>
        <taxon>Ascomycota</taxon>
        <taxon>Pezizomycotina</taxon>
        <taxon>Dothideomycetes</taxon>
        <taxon>Dothideomycetes incertae sedis</taxon>
        <taxon>Acrospermales</taxon>
        <taxon>Acrospermaceae</taxon>
        <taxon>Pseudovirgaria</taxon>
    </lineage>
</organism>
<evidence type="ECO:0000313" key="1">
    <source>
        <dbReference type="EMBL" id="KAF2762092.1"/>
    </source>
</evidence>
<protein>
    <recommendedName>
        <fullName evidence="3">Nucleotidyl transferase AbiEii/AbiGii toxin family protein</fullName>
    </recommendedName>
</protein>
<dbReference type="AlphaFoldDB" id="A0A6A6WGW0"/>
<evidence type="ECO:0008006" key="3">
    <source>
        <dbReference type="Google" id="ProtNLM"/>
    </source>
</evidence>
<sequence length="231" mass="26414">MAEIYDTDRFAQLYYAEGLTLDNLALAARFLNTLFFMGDIESAFVGGWALLLRGNTRQTRDIDIAVGTDMPTLKAYLVQQARVCFPQTHGESTVTIFVQTGKSFDADYPDVVDYPVYVDIIISGYLNTPRPLHEGTEFIFPETENIQGTGPFQVLNLFNQMKAKLSAFRTRGKLSKNDFIDLIFLVFRYYDDIPTFKHSLNSEEIAMFVEEYQEVYGQDEESVAWVKEVLQ</sequence>
<dbReference type="Proteomes" id="UP000799437">
    <property type="component" value="Unassembled WGS sequence"/>
</dbReference>
<proteinExistence type="predicted"/>
<dbReference type="RefSeq" id="XP_033604543.1">
    <property type="nucleotide sequence ID" value="XM_033746473.1"/>
</dbReference>